<name>A0AAE0S0G0_9BIVA</name>
<sequence length="66" mass="7722">METGFSGKTQSKRLEWRLDSVARRSQDGWNGDWIQWQDTVKTAGMETGFSGKTQSRRLEWRLDSKL</sequence>
<reference evidence="1" key="3">
    <citation type="submission" date="2023-05" db="EMBL/GenBank/DDBJ databases">
        <authorList>
            <person name="Smith C.H."/>
        </authorList>
    </citation>
    <scope>NUCLEOTIDE SEQUENCE</scope>
    <source>
        <strain evidence="1">CHS0354</strain>
        <tissue evidence="1">Mantle</tissue>
    </source>
</reference>
<organism evidence="1 2">
    <name type="scientific">Potamilus streckersoni</name>
    <dbReference type="NCBI Taxonomy" id="2493646"/>
    <lineage>
        <taxon>Eukaryota</taxon>
        <taxon>Metazoa</taxon>
        <taxon>Spiralia</taxon>
        <taxon>Lophotrochozoa</taxon>
        <taxon>Mollusca</taxon>
        <taxon>Bivalvia</taxon>
        <taxon>Autobranchia</taxon>
        <taxon>Heteroconchia</taxon>
        <taxon>Palaeoheterodonta</taxon>
        <taxon>Unionida</taxon>
        <taxon>Unionoidea</taxon>
        <taxon>Unionidae</taxon>
        <taxon>Ambleminae</taxon>
        <taxon>Lampsilini</taxon>
        <taxon>Potamilus</taxon>
    </lineage>
</organism>
<protein>
    <submittedName>
        <fullName evidence="1">Uncharacterized protein</fullName>
    </submittedName>
</protein>
<evidence type="ECO:0000313" key="2">
    <source>
        <dbReference type="Proteomes" id="UP001195483"/>
    </source>
</evidence>
<keyword evidence="2" id="KW-1185">Reference proteome</keyword>
<proteinExistence type="predicted"/>
<dbReference type="AlphaFoldDB" id="A0AAE0S0G0"/>
<dbReference type="Proteomes" id="UP001195483">
    <property type="component" value="Unassembled WGS sequence"/>
</dbReference>
<gene>
    <name evidence="1" type="ORF">CHS0354_035753</name>
</gene>
<dbReference type="EMBL" id="JAEAOA010002087">
    <property type="protein sequence ID" value="KAK3582814.1"/>
    <property type="molecule type" value="Genomic_DNA"/>
</dbReference>
<accession>A0AAE0S0G0</accession>
<reference evidence="1" key="1">
    <citation type="journal article" date="2021" name="Genome Biol. Evol.">
        <title>A High-Quality Reference Genome for a Parasitic Bivalve with Doubly Uniparental Inheritance (Bivalvia: Unionida).</title>
        <authorList>
            <person name="Smith C.H."/>
        </authorList>
    </citation>
    <scope>NUCLEOTIDE SEQUENCE</scope>
    <source>
        <strain evidence="1">CHS0354</strain>
    </source>
</reference>
<evidence type="ECO:0000313" key="1">
    <source>
        <dbReference type="EMBL" id="KAK3582814.1"/>
    </source>
</evidence>
<comment type="caution">
    <text evidence="1">The sequence shown here is derived from an EMBL/GenBank/DDBJ whole genome shotgun (WGS) entry which is preliminary data.</text>
</comment>
<reference evidence="1" key="2">
    <citation type="journal article" date="2021" name="Genome Biol. Evol.">
        <title>Developing a high-quality reference genome for a parasitic bivalve with doubly uniparental inheritance (Bivalvia: Unionida).</title>
        <authorList>
            <person name="Smith C.H."/>
        </authorList>
    </citation>
    <scope>NUCLEOTIDE SEQUENCE</scope>
    <source>
        <strain evidence="1">CHS0354</strain>
        <tissue evidence="1">Mantle</tissue>
    </source>
</reference>